<name>A0ABQ4C6A7_9ACTN</name>
<evidence type="ECO:0000313" key="2">
    <source>
        <dbReference type="Proteomes" id="UP000624325"/>
    </source>
</evidence>
<keyword evidence="2" id="KW-1185">Reference proteome</keyword>
<gene>
    <name evidence="1" type="ORF">Air01nite_44080</name>
</gene>
<dbReference type="EMBL" id="BONC01000031">
    <property type="protein sequence ID" value="GIF58313.1"/>
    <property type="molecule type" value="Genomic_DNA"/>
</dbReference>
<comment type="caution">
    <text evidence="1">The sequence shown here is derived from an EMBL/GenBank/DDBJ whole genome shotgun (WGS) entry which is preliminary data.</text>
</comment>
<dbReference type="Proteomes" id="UP000624325">
    <property type="component" value="Unassembled WGS sequence"/>
</dbReference>
<evidence type="ECO:0008006" key="3">
    <source>
        <dbReference type="Google" id="ProtNLM"/>
    </source>
</evidence>
<sequence>MPVFAATVVADPRGVGWRVLDGALAHTDCPACGAALGSGPVGCGECDVAHDWRWLAAEPDRQGVPPGNEHAIRVATAVARVAHRFPAHMVPRYAATLPLLIAGGLPGGDDARAANRWLDSGGTLDALDAAASTAEIAALVRVPISG</sequence>
<protein>
    <recommendedName>
        <fullName evidence="3">Amidophosphoribosyltransferase</fullName>
    </recommendedName>
</protein>
<reference evidence="1 2" key="1">
    <citation type="submission" date="2021-01" db="EMBL/GenBank/DDBJ databases">
        <title>Whole genome shotgun sequence of Asanoa iriomotensis NBRC 100142.</title>
        <authorList>
            <person name="Komaki H."/>
            <person name="Tamura T."/>
        </authorList>
    </citation>
    <scope>NUCLEOTIDE SEQUENCE [LARGE SCALE GENOMIC DNA]</scope>
    <source>
        <strain evidence="1 2">NBRC 100142</strain>
    </source>
</reference>
<organism evidence="1 2">
    <name type="scientific">Asanoa iriomotensis</name>
    <dbReference type="NCBI Taxonomy" id="234613"/>
    <lineage>
        <taxon>Bacteria</taxon>
        <taxon>Bacillati</taxon>
        <taxon>Actinomycetota</taxon>
        <taxon>Actinomycetes</taxon>
        <taxon>Micromonosporales</taxon>
        <taxon>Micromonosporaceae</taxon>
        <taxon>Asanoa</taxon>
    </lineage>
</organism>
<accession>A0ABQ4C6A7</accession>
<proteinExistence type="predicted"/>
<evidence type="ECO:0000313" key="1">
    <source>
        <dbReference type="EMBL" id="GIF58313.1"/>
    </source>
</evidence>